<reference evidence="2" key="1">
    <citation type="submission" date="2020-05" db="EMBL/GenBank/DDBJ databases">
        <title>Mycena genomes resolve the evolution of fungal bioluminescence.</title>
        <authorList>
            <person name="Tsai I.J."/>
        </authorList>
    </citation>
    <scope>NUCLEOTIDE SEQUENCE</scope>
    <source>
        <strain evidence="2">160909Yilan</strain>
    </source>
</reference>
<protein>
    <submittedName>
        <fullName evidence="2">Uncharacterized protein</fullName>
    </submittedName>
</protein>
<proteinExistence type="predicted"/>
<organism evidence="2 3">
    <name type="scientific">Mycena sanguinolenta</name>
    <dbReference type="NCBI Taxonomy" id="230812"/>
    <lineage>
        <taxon>Eukaryota</taxon>
        <taxon>Fungi</taxon>
        <taxon>Dikarya</taxon>
        <taxon>Basidiomycota</taxon>
        <taxon>Agaricomycotina</taxon>
        <taxon>Agaricomycetes</taxon>
        <taxon>Agaricomycetidae</taxon>
        <taxon>Agaricales</taxon>
        <taxon>Marasmiineae</taxon>
        <taxon>Mycenaceae</taxon>
        <taxon>Mycena</taxon>
    </lineage>
</organism>
<feature type="region of interest" description="Disordered" evidence="1">
    <location>
        <begin position="36"/>
        <end position="76"/>
    </location>
</feature>
<evidence type="ECO:0000313" key="2">
    <source>
        <dbReference type="EMBL" id="KAF7353153.1"/>
    </source>
</evidence>
<accession>A0A8H6Y4K1</accession>
<feature type="compositionally biased region" description="Low complexity" evidence="1">
    <location>
        <begin position="196"/>
        <end position="213"/>
    </location>
</feature>
<evidence type="ECO:0000313" key="3">
    <source>
        <dbReference type="Proteomes" id="UP000623467"/>
    </source>
</evidence>
<evidence type="ECO:0000256" key="1">
    <source>
        <dbReference type="SAM" id="MobiDB-lite"/>
    </source>
</evidence>
<dbReference type="AlphaFoldDB" id="A0A8H6Y4K1"/>
<comment type="caution">
    <text evidence="2">The sequence shown here is derived from an EMBL/GenBank/DDBJ whole genome shotgun (WGS) entry which is preliminary data.</text>
</comment>
<dbReference type="Proteomes" id="UP000623467">
    <property type="component" value="Unassembled WGS sequence"/>
</dbReference>
<feature type="compositionally biased region" description="Low complexity" evidence="1">
    <location>
        <begin position="47"/>
        <end position="61"/>
    </location>
</feature>
<feature type="region of interest" description="Disordered" evidence="1">
    <location>
        <begin position="196"/>
        <end position="215"/>
    </location>
</feature>
<keyword evidence="3" id="KW-1185">Reference proteome</keyword>
<name>A0A8H6Y4K1_9AGAR</name>
<sequence length="405" mass="42821">MSNHRRSTPSHRWLIFGSHDRVHGADEDDASAHLPATAKFKPPQPDLLPASASAPSTYPAPGGCPITTQPSLSSGHADCSYAHDARGDRTMQEDVALSMSASGECTSRSCTAPRTPPSLAPPPRRRSKPTSTGGGTLRRRAILGNLIRQLTSKDPYNATVLVFVDGQSSRMSCSVWEDSFCEASYVGTSARPACPARPGARHPNPNANPNANAVGGTTPALLEGIEHGTPAGIGCRALQLLLPRPSDERKSVRAAVEARIRPVRLRVVVVGGSYGGANGCSCPKAYRNTFHSSPSKRMSSAMYICIPTRTALTAVRTPHFTDEALKMQHGGKVPLVLAVFRFGQQQHGAGEGAGVLYVAAEILAKRWWDSYVCGGAAAPSNGVLPNAADQGIEYGTVWGTISLIQ</sequence>
<feature type="region of interest" description="Disordered" evidence="1">
    <location>
        <begin position="105"/>
        <end position="140"/>
    </location>
</feature>
<gene>
    <name evidence="2" type="ORF">MSAN_01502800</name>
</gene>
<dbReference type="EMBL" id="JACAZH010000012">
    <property type="protein sequence ID" value="KAF7353153.1"/>
    <property type="molecule type" value="Genomic_DNA"/>
</dbReference>